<evidence type="ECO:0000256" key="1">
    <source>
        <dbReference type="ARBA" id="ARBA00022737"/>
    </source>
</evidence>
<dbReference type="InterPro" id="IPR056884">
    <property type="entry name" value="NPHP3-like_N"/>
</dbReference>
<comment type="caution">
    <text evidence="3">The sequence shown here is derived from an EMBL/GenBank/DDBJ whole genome shotgun (WGS) entry which is preliminary data.</text>
</comment>
<gene>
    <name evidence="3" type="ORF">GGP41_002851</name>
</gene>
<keyword evidence="1" id="KW-0677">Repeat</keyword>
<dbReference type="Gene3D" id="3.40.50.300">
    <property type="entry name" value="P-loop containing nucleotide triphosphate hydrolases"/>
    <property type="match status" value="1"/>
</dbReference>
<feature type="domain" description="Nephrocystin 3-like N-terminal" evidence="2">
    <location>
        <begin position="77"/>
        <end position="181"/>
    </location>
</feature>
<protein>
    <recommendedName>
        <fullName evidence="2">Nephrocystin 3-like N-terminal domain-containing protein</fullName>
    </recommendedName>
</protein>
<reference evidence="3" key="1">
    <citation type="submission" date="2019-11" db="EMBL/GenBank/DDBJ databases">
        <title>Bipolaris sorokiniana Genome sequencing.</title>
        <authorList>
            <person name="Wang H."/>
        </authorList>
    </citation>
    <scope>NUCLEOTIDE SEQUENCE</scope>
</reference>
<evidence type="ECO:0000313" key="3">
    <source>
        <dbReference type="EMBL" id="KAF5844297.1"/>
    </source>
</evidence>
<accession>A0A8H5Z836</accession>
<name>A0A8H5Z836_COCSA</name>
<dbReference type="Pfam" id="PF24883">
    <property type="entry name" value="NPHP3_N"/>
    <property type="match status" value="1"/>
</dbReference>
<dbReference type="EMBL" id="WNKQ01000025">
    <property type="protein sequence ID" value="KAF5844297.1"/>
    <property type="molecule type" value="Genomic_DNA"/>
</dbReference>
<dbReference type="AlphaFoldDB" id="A0A8H5Z836"/>
<dbReference type="InterPro" id="IPR027417">
    <property type="entry name" value="P-loop_NTPase"/>
</dbReference>
<dbReference type="PANTHER" id="PTHR10039">
    <property type="entry name" value="AMELOGENIN"/>
    <property type="match status" value="1"/>
</dbReference>
<proteinExistence type="predicted"/>
<organism evidence="3 4">
    <name type="scientific">Cochliobolus sativus</name>
    <name type="common">Common root rot and spot blotch fungus</name>
    <name type="synonym">Bipolaris sorokiniana</name>
    <dbReference type="NCBI Taxonomy" id="45130"/>
    <lineage>
        <taxon>Eukaryota</taxon>
        <taxon>Fungi</taxon>
        <taxon>Dikarya</taxon>
        <taxon>Ascomycota</taxon>
        <taxon>Pezizomycotina</taxon>
        <taxon>Dothideomycetes</taxon>
        <taxon>Pleosporomycetidae</taxon>
        <taxon>Pleosporales</taxon>
        <taxon>Pleosporineae</taxon>
        <taxon>Pleosporaceae</taxon>
        <taxon>Bipolaris</taxon>
    </lineage>
</organism>
<dbReference type="SUPFAM" id="SSF52540">
    <property type="entry name" value="P-loop containing nucleoside triphosphate hydrolases"/>
    <property type="match status" value="2"/>
</dbReference>
<evidence type="ECO:0000259" key="2">
    <source>
        <dbReference type="Pfam" id="PF24883"/>
    </source>
</evidence>
<sequence>MAVMTLTVQFKSLKFKFKAFAKTPLLGDKSGVTEALAILKMQEAKANLSRIRSWLNLDPVDLVRRRYARSAEERVENTGHWLFSETEAFFSWSDIEKSIPPMILMIGEPGCGKTFLASAVVEHLQETTTDVANPSKAFVAFHQLPRLPSSKIDKSTLNGELRSMIWQLAQANNAYRNFLVEAH</sequence>
<evidence type="ECO:0000313" key="4">
    <source>
        <dbReference type="Proteomes" id="UP000624244"/>
    </source>
</evidence>
<dbReference type="Proteomes" id="UP000624244">
    <property type="component" value="Unassembled WGS sequence"/>
</dbReference>
<dbReference type="PANTHER" id="PTHR10039:SF14">
    <property type="entry name" value="NACHT DOMAIN-CONTAINING PROTEIN"/>
    <property type="match status" value="1"/>
</dbReference>